<evidence type="ECO:0000256" key="3">
    <source>
        <dbReference type="ARBA" id="ARBA00023315"/>
    </source>
</evidence>
<evidence type="ECO:0000256" key="1">
    <source>
        <dbReference type="ARBA" id="ARBA00008655"/>
    </source>
</evidence>
<evidence type="ECO:0000313" key="8">
    <source>
        <dbReference type="EMBL" id="KAF8484675.1"/>
    </source>
</evidence>
<gene>
    <name evidence="8" type="ORF">DFH94DRAFT_715212</name>
</gene>
<dbReference type="AlphaFoldDB" id="A0A9P5N2F8"/>
<accession>A0A9P5N2F8</accession>
<evidence type="ECO:0000256" key="4">
    <source>
        <dbReference type="RuleBase" id="RU361267"/>
    </source>
</evidence>
<reference evidence="8" key="1">
    <citation type="submission" date="2019-10" db="EMBL/GenBank/DDBJ databases">
        <authorList>
            <consortium name="DOE Joint Genome Institute"/>
            <person name="Kuo A."/>
            <person name="Miyauchi S."/>
            <person name="Kiss E."/>
            <person name="Drula E."/>
            <person name="Kohler A."/>
            <person name="Sanchez-Garcia M."/>
            <person name="Andreopoulos B."/>
            <person name="Barry K.W."/>
            <person name="Bonito G."/>
            <person name="Buee M."/>
            <person name="Carver A."/>
            <person name="Chen C."/>
            <person name="Cichocki N."/>
            <person name="Clum A."/>
            <person name="Culley D."/>
            <person name="Crous P.W."/>
            <person name="Fauchery L."/>
            <person name="Girlanda M."/>
            <person name="Hayes R."/>
            <person name="Keri Z."/>
            <person name="LaButti K."/>
            <person name="Lipzen A."/>
            <person name="Lombard V."/>
            <person name="Magnuson J."/>
            <person name="Maillard F."/>
            <person name="Morin E."/>
            <person name="Murat C."/>
            <person name="Nolan M."/>
            <person name="Ohm R."/>
            <person name="Pangilinan J."/>
            <person name="Pereira M."/>
            <person name="Perotto S."/>
            <person name="Peter M."/>
            <person name="Riley R."/>
            <person name="Sitrit Y."/>
            <person name="Stielow B."/>
            <person name="Szollosi G."/>
            <person name="Zifcakova L."/>
            <person name="Stursova M."/>
            <person name="Spatafora J.W."/>
            <person name="Tedersoo L."/>
            <person name="Vaario L.-M."/>
            <person name="Yamada A."/>
            <person name="Yan M."/>
            <person name="Wang P."/>
            <person name="Xu J."/>
            <person name="Bruns T."/>
            <person name="Baldrian P."/>
            <person name="Vilgalys R."/>
            <person name="Henrissat B."/>
            <person name="Grigoriev I.V."/>
            <person name="Hibbett D."/>
            <person name="Nagy L.G."/>
            <person name="Martin F.M."/>
        </authorList>
    </citation>
    <scope>NUCLEOTIDE SEQUENCE</scope>
    <source>
        <strain evidence="8">Prilba</strain>
    </source>
</reference>
<dbReference type="GO" id="GO:0003841">
    <property type="term" value="F:1-acylglycerol-3-phosphate O-acyltransferase activity"/>
    <property type="evidence" value="ECO:0007669"/>
    <property type="project" value="UniProtKB-UniRule"/>
</dbReference>
<dbReference type="CDD" id="cd07989">
    <property type="entry name" value="LPLAT_AGPAT-like"/>
    <property type="match status" value="1"/>
</dbReference>
<keyword evidence="4" id="KW-0594">Phospholipid biosynthesis</keyword>
<feature type="transmembrane region" description="Helical" evidence="6">
    <location>
        <begin position="52"/>
        <end position="79"/>
    </location>
</feature>
<sequence>MLISVPKVALLSVPTNTRSMSSPALILKSLAYLGPPAYILHRLSQTSPRIRYYIRNILYICSVGFCSTLGFCSAIPLFLLGRRFDVNYIVARTFYATFGRLSGLQVVVEGEEHLQTRPCVLVGNHQSMLDLLYLGSIFPRGTRMMAKQSLKYVPLFGQFMQAAGAVFIDRGNNAAAVRSLQAAGEEVKRCHTSIWVFPEGTRTSRPYHDLRPFKKGAFHLAIQAGLPLVPVVAENYWNLYHKGHSDFGTFRVRVLPPVPTEGLTAADVGDLATRIHEQMLQVLREISDPNAPAPPATPASTFSVSQPEKDISVEASSTLKEATPVPFTGDTAVPRPRDVSEERPETPYSEVTSEGSVRRSENDTEEEEGMVLVGRPR</sequence>
<dbReference type="Pfam" id="PF01553">
    <property type="entry name" value="Acyltransferase"/>
    <property type="match status" value="1"/>
</dbReference>
<evidence type="ECO:0000259" key="7">
    <source>
        <dbReference type="SMART" id="SM00563"/>
    </source>
</evidence>
<keyword evidence="4" id="KW-1208">Phospholipid metabolism</keyword>
<dbReference type="InterPro" id="IPR002123">
    <property type="entry name" value="Plipid/glycerol_acylTrfase"/>
</dbReference>
<dbReference type="GO" id="GO:0016020">
    <property type="term" value="C:membrane"/>
    <property type="evidence" value="ECO:0007669"/>
    <property type="project" value="InterPro"/>
</dbReference>
<protein>
    <recommendedName>
        <fullName evidence="4">1-acyl-sn-glycerol-3-phosphate acyltransferase</fullName>
        <ecNumber evidence="4">2.3.1.51</ecNumber>
    </recommendedName>
</protein>
<feature type="domain" description="Phospholipid/glycerol acyltransferase" evidence="7">
    <location>
        <begin position="119"/>
        <end position="236"/>
    </location>
</feature>
<keyword evidence="9" id="KW-1185">Reference proteome</keyword>
<dbReference type="SMART" id="SM00563">
    <property type="entry name" value="PlsC"/>
    <property type="match status" value="1"/>
</dbReference>
<dbReference type="GO" id="GO:0006654">
    <property type="term" value="P:phosphatidic acid biosynthetic process"/>
    <property type="evidence" value="ECO:0007669"/>
    <property type="project" value="TreeGrafter"/>
</dbReference>
<evidence type="ECO:0000256" key="2">
    <source>
        <dbReference type="ARBA" id="ARBA00022679"/>
    </source>
</evidence>
<dbReference type="EMBL" id="WHVB01000003">
    <property type="protein sequence ID" value="KAF8484675.1"/>
    <property type="molecule type" value="Genomic_DNA"/>
</dbReference>
<evidence type="ECO:0000256" key="6">
    <source>
        <dbReference type="SAM" id="Phobius"/>
    </source>
</evidence>
<reference evidence="8" key="2">
    <citation type="journal article" date="2020" name="Nat. Commun.">
        <title>Large-scale genome sequencing of mycorrhizal fungi provides insights into the early evolution of symbiotic traits.</title>
        <authorList>
            <person name="Miyauchi S."/>
            <person name="Kiss E."/>
            <person name="Kuo A."/>
            <person name="Drula E."/>
            <person name="Kohler A."/>
            <person name="Sanchez-Garcia M."/>
            <person name="Morin E."/>
            <person name="Andreopoulos B."/>
            <person name="Barry K.W."/>
            <person name="Bonito G."/>
            <person name="Buee M."/>
            <person name="Carver A."/>
            <person name="Chen C."/>
            <person name="Cichocki N."/>
            <person name="Clum A."/>
            <person name="Culley D."/>
            <person name="Crous P.W."/>
            <person name="Fauchery L."/>
            <person name="Girlanda M."/>
            <person name="Hayes R.D."/>
            <person name="Keri Z."/>
            <person name="LaButti K."/>
            <person name="Lipzen A."/>
            <person name="Lombard V."/>
            <person name="Magnuson J."/>
            <person name="Maillard F."/>
            <person name="Murat C."/>
            <person name="Nolan M."/>
            <person name="Ohm R.A."/>
            <person name="Pangilinan J."/>
            <person name="Pereira M.F."/>
            <person name="Perotto S."/>
            <person name="Peter M."/>
            <person name="Pfister S."/>
            <person name="Riley R."/>
            <person name="Sitrit Y."/>
            <person name="Stielow J.B."/>
            <person name="Szollosi G."/>
            <person name="Zifcakova L."/>
            <person name="Stursova M."/>
            <person name="Spatafora J.W."/>
            <person name="Tedersoo L."/>
            <person name="Vaario L.M."/>
            <person name="Yamada A."/>
            <person name="Yan M."/>
            <person name="Wang P."/>
            <person name="Xu J."/>
            <person name="Bruns T."/>
            <person name="Baldrian P."/>
            <person name="Vilgalys R."/>
            <person name="Dunand C."/>
            <person name="Henrissat B."/>
            <person name="Grigoriev I.V."/>
            <person name="Hibbett D."/>
            <person name="Nagy L.G."/>
            <person name="Martin F.M."/>
        </authorList>
    </citation>
    <scope>NUCLEOTIDE SEQUENCE</scope>
    <source>
        <strain evidence="8">Prilba</strain>
    </source>
</reference>
<comment type="similarity">
    <text evidence="1 4">Belongs to the 1-acyl-sn-glycerol-3-phosphate acyltransferase family.</text>
</comment>
<comment type="domain">
    <text evidence="4">The HXXXXD motif is essential for acyltransferase activity and may constitute the binding site for the phosphate moiety of the glycerol-3-phosphate.</text>
</comment>
<dbReference type="EC" id="2.3.1.51" evidence="4"/>
<feature type="region of interest" description="Disordered" evidence="5">
    <location>
        <begin position="288"/>
        <end position="377"/>
    </location>
</feature>
<comment type="caution">
    <text evidence="8">The sequence shown here is derived from an EMBL/GenBank/DDBJ whole genome shotgun (WGS) entry which is preliminary data.</text>
</comment>
<comment type="catalytic activity">
    <reaction evidence="4">
        <text>a 1-acyl-sn-glycero-3-phosphate + an acyl-CoA = a 1,2-diacyl-sn-glycero-3-phosphate + CoA</text>
        <dbReference type="Rhea" id="RHEA:19709"/>
        <dbReference type="ChEBI" id="CHEBI:57287"/>
        <dbReference type="ChEBI" id="CHEBI:57970"/>
        <dbReference type="ChEBI" id="CHEBI:58342"/>
        <dbReference type="ChEBI" id="CHEBI:58608"/>
        <dbReference type="EC" id="2.3.1.51"/>
    </reaction>
</comment>
<organism evidence="8 9">
    <name type="scientific">Russula ochroleuca</name>
    <dbReference type="NCBI Taxonomy" id="152965"/>
    <lineage>
        <taxon>Eukaryota</taxon>
        <taxon>Fungi</taxon>
        <taxon>Dikarya</taxon>
        <taxon>Basidiomycota</taxon>
        <taxon>Agaricomycotina</taxon>
        <taxon>Agaricomycetes</taxon>
        <taxon>Russulales</taxon>
        <taxon>Russulaceae</taxon>
        <taxon>Russula</taxon>
    </lineage>
</organism>
<keyword evidence="4" id="KW-0444">Lipid biosynthesis</keyword>
<keyword evidence="6" id="KW-1133">Transmembrane helix</keyword>
<dbReference type="GO" id="GO:0005783">
    <property type="term" value="C:endoplasmic reticulum"/>
    <property type="evidence" value="ECO:0007669"/>
    <property type="project" value="TreeGrafter"/>
</dbReference>
<evidence type="ECO:0000313" key="9">
    <source>
        <dbReference type="Proteomes" id="UP000759537"/>
    </source>
</evidence>
<name>A0A9P5N2F8_9AGAM</name>
<keyword evidence="3 4" id="KW-0012">Acyltransferase</keyword>
<dbReference type="NCBIfam" id="TIGR00530">
    <property type="entry name" value="AGP_acyltrn"/>
    <property type="match status" value="1"/>
</dbReference>
<evidence type="ECO:0000256" key="5">
    <source>
        <dbReference type="SAM" id="MobiDB-lite"/>
    </source>
</evidence>
<keyword evidence="2 4" id="KW-0808">Transferase</keyword>
<keyword evidence="6" id="KW-0472">Membrane</keyword>
<proteinExistence type="inferred from homology"/>
<dbReference type="PANTHER" id="PTHR10434">
    <property type="entry name" value="1-ACYL-SN-GLYCEROL-3-PHOSPHATE ACYLTRANSFERASE"/>
    <property type="match status" value="1"/>
</dbReference>
<dbReference type="Proteomes" id="UP000759537">
    <property type="component" value="Unassembled WGS sequence"/>
</dbReference>
<dbReference type="OrthoDB" id="202234at2759"/>
<dbReference type="InterPro" id="IPR004552">
    <property type="entry name" value="AGP_acyltrans"/>
</dbReference>
<keyword evidence="4" id="KW-0443">Lipid metabolism</keyword>
<feature type="compositionally biased region" description="Basic and acidic residues" evidence="5">
    <location>
        <begin position="335"/>
        <end position="345"/>
    </location>
</feature>
<dbReference type="SUPFAM" id="SSF69593">
    <property type="entry name" value="Glycerol-3-phosphate (1)-acyltransferase"/>
    <property type="match status" value="1"/>
</dbReference>
<dbReference type="PANTHER" id="PTHR10434:SF11">
    <property type="entry name" value="1-ACYL-SN-GLYCEROL-3-PHOSPHATE ACYLTRANSFERASE"/>
    <property type="match status" value="1"/>
</dbReference>
<keyword evidence="6" id="KW-0812">Transmembrane</keyword>